<dbReference type="EMBL" id="BARV01027222">
    <property type="protein sequence ID" value="GAI34872.1"/>
    <property type="molecule type" value="Genomic_DNA"/>
</dbReference>
<evidence type="ECO:0000313" key="1">
    <source>
        <dbReference type="EMBL" id="GAI34872.1"/>
    </source>
</evidence>
<sequence length="49" mass="6019">KNSFCKERKCKGVRLISREIEEIRNLLKENGIFLRKFEYKNKKFSILDR</sequence>
<reference evidence="1" key="1">
    <citation type="journal article" date="2014" name="Front. Microbiol.">
        <title>High frequency of phylogenetically diverse reductive dehalogenase-homologous genes in deep subseafloor sedimentary metagenomes.</title>
        <authorList>
            <person name="Kawai M."/>
            <person name="Futagami T."/>
            <person name="Toyoda A."/>
            <person name="Takaki Y."/>
            <person name="Nishi S."/>
            <person name="Hori S."/>
            <person name="Arai W."/>
            <person name="Tsubouchi T."/>
            <person name="Morono Y."/>
            <person name="Uchiyama I."/>
            <person name="Ito T."/>
            <person name="Fujiyama A."/>
            <person name="Inagaki F."/>
            <person name="Takami H."/>
        </authorList>
    </citation>
    <scope>NUCLEOTIDE SEQUENCE</scope>
    <source>
        <strain evidence="1">Expedition CK06-06</strain>
    </source>
</reference>
<organism evidence="1">
    <name type="scientific">marine sediment metagenome</name>
    <dbReference type="NCBI Taxonomy" id="412755"/>
    <lineage>
        <taxon>unclassified sequences</taxon>
        <taxon>metagenomes</taxon>
        <taxon>ecological metagenomes</taxon>
    </lineage>
</organism>
<comment type="caution">
    <text evidence="1">The sequence shown here is derived from an EMBL/GenBank/DDBJ whole genome shotgun (WGS) entry which is preliminary data.</text>
</comment>
<proteinExistence type="predicted"/>
<gene>
    <name evidence="1" type="ORF">S06H3_43840</name>
</gene>
<feature type="non-terminal residue" evidence="1">
    <location>
        <position position="1"/>
    </location>
</feature>
<dbReference type="AlphaFoldDB" id="X1MT66"/>
<name>X1MT66_9ZZZZ</name>
<accession>X1MT66</accession>
<protein>
    <submittedName>
        <fullName evidence="1">Uncharacterized protein</fullName>
    </submittedName>
</protein>